<feature type="domain" description="AD" evidence="1">
    <location>
        <begin position="1"/>
        <end position="88"/>
    </location>
</feature>
<dbReference type="RefSeq" id="XP_001749348.1">
    <property type="nucleotide sequence ID" value="XM_001749296.1"/>
</dbReference>
<gene>
    <name evidence="2" type="ORF">MONBRDRAFT_34039</name>
</gene>
<dbReference type="GeneID" id="5894561"/>
<name>A9V9I3_MONBE</name>
<sequence>MNKRIRAAVQDAQRQLQSYSETASDDARAVFQAMTKLGKCQWHANDAILFNHMVLISAPYTSKNVKPVNKDGQDMATYVAERVAQLRK</sequence>
<dbReference type="KEGG" id="mbr:MONBRDRAFT_34039"/>
<dbReference type="InParanoid" id="A9V9I3"/>
<reference evidence="2 3" key="1">
    <citation type="journal article" date="2008" name="Nature">
        <title>The genome of the choanoflagellate Monosiga brevicollis and the origin of metazoans.</title>
        <authorList>
            <consortium name="JGI Sequencing"/>
            <person name="King N."/>
            <person name="Westbrook M.J."/>
            <person name="Young S.L."/>
            <person name="Kuo A."/>
            <person name="Abedin M."/>
            <person name="Chapman J."/>
            <person name="Fairclough S."/>
            <person name="Hellsten U."/>
            <person name="Isogai Y."/>
            <person name="Letunic I."/>
            <person name="Marr M."/>
            <person name="Pincus D."/>
            <person name="Putnam N."/>
            <person name="Rokas A."/>
            <person name="Wright K.J."/>
            <person name="Zuzow R."/>
            <person name="Dirks W."/>
            <person name="Good M."/>
            <person name="Goodstein D."/>
            <person name="Lemons D."/>
            <person name="Li W."/>
            <person name="Lyons J.B."/>
            <person name="Morris A."/>
            <person name="Nichols S."/>
            <person name="Richter D.J."/>
            <person name="Salamov A."/>
            <person name="Bork P."/>
            <person name="Lim W.A."/>
            <person name="Manning G."/>
            <person name="Miller W.T."/>
            <person name="McGinnis W."/>
            <person name="Shapiro H."/>
            <person name="Tjian R."/>
            <person name="Grigoriev I.V."/>
            <person name="Rokhsar D."/>
        </authorList>
    </citation>
    <scope>NUCLEOTIDE SEQUENCE [LARGE SCALE GENOMIC DNA]</scope>
    <source>
        <strain evidence="3">MX1 / ATCC 50154</strain>
    </source>
</reference>
<evidence type="ECO:0000313" key="2">
    <source>
        <dbReference type="EMBL" id="EDQ85869.1"/>
    </source>
</evidence>
<organism evidence="2 3">
    <name type="scientific">Monosiga brevicollis</name>
    <name type="common">Choanoflagellate</name>
    <dbReference type="NCBI Taxonomy" id="81824"/>
    <lineage>
        <taxon>Eukaryota</taxon>
        <taxon>Choanoflagellata</taxon>
        <taxon>Craspedida</taxon>
        <taxon>Salpingoecidae</taxon>
        <taxon>Monosiga</taxon>
    </lineage>
</organism>
<dbReference type="Pfam" id="PF09793">
    <property type="entry name" value="AD"/>
    <property type="match status" value="1"/>
</dbReference>
<evidence type="ECO:0000259" key="1">
    <source>
        <dbReference type="PROSITE" id="PS52001"/>
    </source>
</evidence>
<dbReference type="PROSITE" id="PS52001">
    <property type="entry name" value="AD"/>
    <property type="match status" value="1"/>
</dbReference>
<proteinExistence type="predicted"/>
<protein>
    <recommendedName>
        <fullName evidence="1">AD domain-containing protein</fullName>
    </recommendedName>
</protein>
<evidence type="ECO:0000313" key="3">
    <source>
        <dbReference type="Proteomes" id="UP000001357"/>
    </source>
</evidence>
<dbReference type="InterPro" id="IPR047574">
    <property type="entry name" value="AD"/>
</dbReference>
<dbReference type="AlphaFoldDB" id="A9V9I3"/>
<dbReference type="InterPro" id="IPR019181">
    <property type="entry name" value="LSM12_ABD"/>
</dbReference>
<accession>A9V9I3</accession>
<keyword evidence="3" id="KW-1185">Reference proteome</keyword>
<dbReference type="Proteomes" id="UP000001357">
    <property type="component" value="Unassembled WGS sequence"/>
</dbReference>
<dbReference type="EMBL" id="CH991570">
    <property type="protein sequence ID" value="EDQ85869.1"/>
    <property type="molecule type" value="Genomic_DNA"/>
</dbReference>